<evidence type="ECO:0000256" key="5">
    <source>
        <dbReference type="ARBA" id="ARBA00022833"/>
    </source>
</evidence>
<sequence>MKPTHVLALAIALALSPPLLAEDTAPAVAAGESIEANPLVAPSTLPLGMPHFDRIRNEHFAPALDHGMRLHLAEIEAIANNPEPPSFENTVVAMERSGDVLRRVGAVFGNLNGAHTNPELQKVAREFAPRFAAHQDAITLNDKLYQRLRSLHENRETLDIDAESKQLIERYYTDFVRAGAQLSAGDKETLKTYNAELARLQTAFGQNVLASTNASAVAVDDKKRLDGLASGAIAAAEAAAKQAEDVEAPYLITLQNTSSQPALSSLHDRSLRETLLKTSITRSSQGGEHDNRELVRDIVRLRAQRAALLGYANHAAYQLEEQTAGSVDTVNKLLSDLSPAAVANARAEASDIQQVIEAEGGEFKLAAWDWPYYAEKVRQQKFEFDAAALRPYFELENVLFKGVFHAAKELYGLGVKERKDLPTYHPDVRVFEVFNEDGSRLAILLLDLYARPSKRGGAWANSYVLQSGLLGTQPVMGNHLNIPKPTEGEPTLMTFDEVTTLFHEFGHNLHGMFSDVHYPRFAGTQVPRDFVEYPSQVNEMWATWPSVLANYAVHYQTGEPIPKALLDKVLAAEQFNQGYATTEYLAASVIDQAWHQITADQVPTDVLAFEAASLKKLGLDFEPVPPRYRSTYFNHIFAGGYSAGYYSYMWSEVLDADSVEWFKENGGLKRENGDHFRKTLLSRGGSKPAMELFEDFRGRAPDIAPLLKRRGLEPKKPAQP</sequence>
<dbReference type="Gene3D" id="3.40.390.10">
    <property type="entry name" value="Collagenase (Catalytic Domain)"/>
    <property type="match status" value="1"/>
</dbReference>
<evidence type="ECO:0000256" key="8">
    <source>
        <dbReference type="SAM" id="SignalP"/>
    </source>
</evidence>
<evidence type="ECO:0000256" key="4">
    <source>
        <dbReference type="ARBA" id="ARBA00022801"/>
    </source>
</evidence>
<comment type="cofactor">
    <cofactor evidence="7">
        <name>Zn(2+)</name>
        <dbReference type="ChEBI" id="CHEBI:29105"/>
    </cofactor>
    <text evidence="7">Binds 1 zinc ion.</text>
</comment>
<evidence type="ECO:0000256" key="1">
    <source>
        <dbReference type="ARBA" id="ARBA00006040"/>
    </source>
</evidence>
<evidence type="ECO:0000256" key="3">
    <source>
        <dbReference type="ARBA" id="ARBA00022723"/>
    </source>
</evidence>
<organism evidence="10 11">
    <name type="scientific">Pseudomarimonas salicorniae</name>
    <dbReference type="NCBI Taxonomy" id="2933270"/>
    <lineage>
        <taxon>Bacteria</taxon>
        <taxon>Pseudomonadati</taxon>
        <taxon>Pseudomonadota</taxon>
        <taxon>Gammaproteobacteria</taxon>
        <taxon>Lysobacterales</taxon>
        <taxon>Lysobacteraceae</taxon>
        <taxon>Pseudomarimonas</taxon>
    </lineage>
</organism>
<keyword evidence="8" id="KW-0732">Signal</keyword>
<evidence type="ECO:0000256" key="2">
    <source>
        <dbReference type="ARBA" id="ARBA00022670"/>
    </source>
</evidence>
<evidence type="ECO:0000313" key="11">
    <source>
        <dbReference type="Proteomes" id="UP001431449"/>
    </source>
</evidence>
<name>A0ABT0GLH5_9GAMM</name>
<dbReference type="Gene3D" id="1.10.1370.40">
    <property type="match status" value="1"/>
</dbReference>
<comment type="similarity">
    <text evidence="1 7">Belongs to the peptidase M3 family.</text>
</comment>
<keyword evidence="3 7" id="KW-0479">Metal-binding</keyword>
<dbReference type="InterPro" id="IPR001567">
    <property type="entry name" value="Pept_M3A_M3B_dom"/>
</dbReference>
<dbReference type="InterPro" id="IPR045090">
    <property type="entry name" value="Pept_M3A_M3B"/>
</dbReference>
<feature type="signal peptide" evidence="8">
    <location>
        <begin position="1"/>
        <end position="21"/>
    </location>
</feature>
<dbReference type="PANTHER" id="PTHR43660">
    <property type="entry name" value="DIPEPTIDYL CARBOXYPEPTIDASE"/>
    <property type="match status" value="1"/>
</dbReference>
<dbReference type="RefSeq" id="WP_248211289.1">
    <property type="nucleotide sequence ID" value="NZ_JALNMH010000017.1"/>
</dbReference>
<keyword evidence="6 7" id="KW-0482">Metalloprotease</keyword>
<dbReference type="Proteomes" id="UP001431449">
    <property type="component" value="Unassembled WGS sequence"/>
</dbReference>
<evidence type="ECO:0000313" key="10">
    <source>
        <dbReference type="EMBL" id="MCK7595384.1"/>
    </source>
</evidence>
<dbReference type="InterPro" id="IPR024079">
    <property type="entry name" value="MetalloPept_cat_dom_sf"/>
</dbReference>
<feature type="domain" description="Peptidase M3A/M3B catalytic" evidence="9">
    <location>
        <begin position="263"/>
        <end position="711"/>
    </location>
</feature>
<proteinExistence type="inferred from homology"/>
<reference evidence="10" key="1">
    <citation type="submission" date="2022-04" db="EMBL/GenBank/DDBJ databases">
        <title>Lysobacter sp. CAU 1642 isolated from sea sand.</title>
        <authorList>
            <person name="Kim W."/>
        </authorList>
    </citation>
    <scope>NUCLEOTIDE SEQUENCE</scope>
    <source>
        <strain evidence="10">CAU 1642</strain>
    </source>
</reference>
<comment type="caution">
    <text evidence="10">The sequence shown here is derived from an EMBL/GenBank/DDBJ whole genome shotgun (WGS) entry which is preliminary data.</text>
</comment>
<dbReference type="PANTHER" id="PTHR43660:SF1">
    <property type="entry name" value="DIPEPTIDYL CARBOXYPEPTIDASE"/>
    <property type="match status" value="1"/>
</dbReference>
<dbReference type="Gene3D" id="1.10.1370.10">
    <property type="entry name" value="Neurolysin, domain 3"/>
    <property type="match status" value="1"/>
</dbReference>
<evidence type="ECO:0000256" key="6">
    <source>
        <dbReference type="ARBA" id="ARBA00023049"/>
    </source>
</evidence>
<dbReference type="EMBL" id="JALNMH010000017">
    <property type="protein sequence ID" value="MCK7595384.1"/>
    <property type="molecule type" value="Genomic_DNA"/>
</dbReference>
<protein>
    <submittedName>
        <fullName evidence="10">M3 family metallopeptidase</fullName>
    </submittedName>
</protein>
<dbReference type="Pfam" id="PF01432">
    <property type="entry name" value="Peptidase_M3"/>
    <property type="match status" value="1"/>
</dbReference>
<keyword evidence="11" id="KW-1185">Reference proteome</keyword>
<dbReference type="InterPro" id="IPR024077">
    <property type="entry name" value="Neurolysin/TOP_dom2"/>
</dbReference>
<keyword evidence="2 7" id="KW-0645">Protease</keyword>
<keyword evidence="4 7" id="KW-0378">Hydrolase</keyword>
<evidence type="ECO:0000256" key="7">
    <source>
        <dbReference type="RuleBase" id="RU003435"/>
    </source>
</evidence>
<dbReference type="InterPro" id="IPR034005">
    <property type="entry name" value="M3A_DCP"/>
</dbReference>
<gene>
    <name evidence="10" type="ORF">M0G41_17120</name>
</gene>
<keyword evidence="5 7" id="KW-0862">Zinc</keyword>
<dbReference type="CDD" id="cd06456">
    <property type="entry name" value="M3A_DCP"/>
    <property type="match status" value="1"/>
</dbReference>
<accession>A0ABT0GLH5</accession>
<feature type="chain" id="PRO_5045051623" evidence="8">
    <location>
        <begin position="22"/>
        <end position="720"/>
    </location>
</feature>
<evidence type="ECO:0000259" key="9">
    <source>
        <dbReference type="Pfam" id="PF01432"/>
    </source>
</evidence>
<dbReference type="SUPFAM" id="SSF55486">
    <property type="entry name" value="Metalloproteases ('zincins'), catalytic domain"/>
    <property type="match status" value="1"/>
</dbReference>